<evidence type="ECO:0000256" key="1">
    <source>
        <dbReference type="ARBA" id="ARBA00004377"/>
    </source>
</evidence>
<reference evidence="12" key="1">
    <citation type="journal article" date="2020" name="mSystems">
        <title>Genome- and Community-Level Interaction Insights into Carbon Utilization and Element Cycling Functions of Hydrothermarchaeota in Hydrothermal Sediment.</title>
        <authorList>
            <person name="Zhou Z."/>
            <person name="Liu Y."/>
            <person name="Xu W."/>
            <person name="Pan J."/>
            <person name="Luo Z.H."/>
            <person name="Li M."/>
        </authorList>
    </citation>
    <scope>NUCLEOTIDE SEQUENCE [LARGE SCALE GENOMIC DNA]</scope>
    <source>
        <strain evidence="12">SpSt-477</strain>
    </source>
</reference>
<evidence type="ECO:0000256" key="3">
    <source>
        <dbReference type="ARBA" id="ARBA00020042"/>
    </source>
</evidence>
<dbReference type="PANTHER" id="PTHR30093:SF45">
    <property type="entry name" value="TYPE II SECRETION SYSTEM CORE PROTEIN G"/>
    <property type="match status" value="1"/>
</dbReference>
<dbReference type="NCBIfam" id="TIGR02532">
    <property type="entry name" value="IV_pilin_GFxxxE"/>
    <property type="match status" value="1"/>
</dbReference>
<proteinExistence type="inferred from homology"/>
<dbReference type="EMBL" id="DSUH01000324">
    <property type="protein sequence ID" value="HGU33945.1"/>
    <property type="molecule type" value="Genomic_DNA"/>
</dbReference>
<gene>
    <name evidence="12" type="primary">gspG</name>
    <name evidence="12" type="ORF">ENS29_14015</name>
</gene>
<evidence type="ECO:0000256" key="7">
    <source>
        <dbReference type="ARBA" id="ARBA00022692"/>
    </source>
</evidence>
<keyword evidence="9 10" id="KW-0472">Membrane</keyword>
<accession>A0A7C4RTS0</accession>
<evidence type="ECO:0000256" key="5">
    <source>
        <dbReference type="ARBA" id="ARBA00022481"/>
    </source>
</evidence>
<dbReference type="InterPro" id="IPR013545">
    <property type="entry name" value="T2SS_protein-GspG_C"/>
</dbReference>
<dbReference type="InterPro" id="IPR000983">
    <property type="entry name" value="Bac_GSPG_pilin"/>
</dbReference>
<evidence type="ECO:0000313" key="12">
    <source>
        <dbReference type="EMBL" id="HGU33945.1"/>
    </source>
</evidence>
<protein>
    <recommendedName>
        <fullName evidence="3">Type II secretion system core protein G</fullName>
    </recommendedName>
</protein>
<keyword evidence="4" id="KW-1003">Cell membrane</keyword>
<dbReference type="PANTHER" id="PTHR30093">
    <property type="entry name" value="GENERAL SECRETION PATHWAY PROTEIN G"/>
    <property type="match status" value="1"/>
</dbReference>
<evidence type="ECO:0000256" key="10">
    <source>
        <dbReference type="SAM" id="Phobius"/>
    </source>
</evidence>
<dbReference type="InterPro" id="IPR045584">
    <property type="entry name" value="Pilin-like"/>
</dbReference>
<dbReference type="AlphaFoldDB" id="A0A7C4RTS0"/>
<dbReference type="Gene3D" id="3.30.700.10">
    <property type="entry name" value="Glycoprotein, Type 4 Pilin"/>
    <property type="match status" value="1"/>
</dbReference>
<evidence type="ECO:0000256" key="8">
    <source>
        <dbReference type="ARBA" id="ARBA00022989"/>
    </source>
</evidence>
<dbReference type="Pfam" id="PF07963">
    <property type="entry name" value="N_methyl"/>
    <property type="match status" value="1"/>
</dbReference>
<dbReference type="GO" id="GO:0015628">
    <property type="term" value="P:protein secretion by the type II secretion system"/>
    <property type="evidence" value="ECO:0007669"/>
    <property type="project" value="InterPro"/>
</dbReference>
<evidence type="ECO:0000256" key="9">
    <source>
        <dbReference type="ARBA" id="ARBA00023136"/>
    </source>
</evidence>
<keyword evidence="6" id="KW-0997">Cell inner membrane</keyword>
<feature type="transmembrane region" description="Helical" evidence="10">
    <location>
        <begin position="12"/>
        <end position="34"/>
    </location>
</feature>
<sequence length="143" mass="15957">MFNRKRERCSENGFTLIELLVVIIILGLLSALVAPKFFGKVDKAKQKTAKTQIELFGSALDEFRLDVGRYPTTEEGLNALREKPGNVTNWEGPYLPKAIPLDPWGFPYQYKSPGEHGAYDLYSYGADGAIGGEGNDKDIVNWE</sequence>
<dbReference type="PRINTS" id="PR00813">
    <property type="entry name" value="BCTERIALGSPG"/>
</dbReference>
<keyword evidence="7 10" id="KW-0812">Transmembrane</keyword>
<evidence type="ECO:0000256" key="6">
    <source>
        <dbReference type="ARBA" id="ARBA00022519"/>
    </source>
</evidence>
<evidence type="ECO:0000256" key="4">
    <source>
        <dbReference type="ARBA" id="ARBA00022475"/>
    </source>
</evidence>
<evidence type="ECO:0000256" key="2">
    <source>
        <dbReference type="ARBA" id="ARBA00009984"/>
    </source>
</evidence>
<dbReference type="GO" id="GO:0015627">
    <property type="term" value="C:type II protein secretion system complex"/>
    <property type="evidence" value="ECO:0007669"/>
    <property type="project" value="InterPro"/>
</dbReference>
<name>A0A7C4RTS0_9BACT</name>
<comment type="caution">
    <text evidence="12">The sequence shown here is derived from an EMBL/GenBank/DDBJ whole genome shotgun (WGS) entry which is preliminary data.</text>
</comment>
<dbReference type="InterPro" id="IPR010054">
    <property type="entry name" value="Type2_sec_GspG"/>
</dbReference>
<dbReference type="Pfam" id="PF08334">
    <property type="entry name" value="T2SSG"/>
    <property type="match status" value="1"/>
</dbReference>
<feature type="domain" description="Type II secretion system protein GspG C-terminal" evidence="11">
    <location>
        <begin position="37"/>
        <end position="142"/>
    </location>
</feature>
<organism evidence="12">
    <name type="scientific">Desulfatirhabdium butyrativorans</name>
    <dbReference type="NCBI Taxonomy" id="340467"/>
    <lineage>
        <taxon>Bacteria</taxon>
        <taxon>Pseudomonadati</taxon>
        <taxon>Thermodesulfobacteriota</taxon>
        <taxon>Desulfobacteria</taxon>
        <taxon>Desulfobacterales</taxon>
        <taxon>Desulfatirhabdiaceae</taxon>
        <taxon>Desulfatirhabdium</taxon>
    </lineage>
</organism>
<keyword evidence="8 10" id="KW-1133">Transmembrane helix</keyword>
<dbReference type="NCBIfam" id="TIGR01710">
    <property type="entry name" value="typeII_sec_gspG"/>
    <property type="match status" value="1"/>
</dbReference>
<comment type="subcellular location">
    <subcellularLocation>
        <location evidence="1">Cell inner membrane</location>
        <topology evidence="1">Single-pass membrane protein</topology>
    </subcellularLocation>
</comment>
<evidence type="ECO:0000259" key="11">
    <source>
        <dbReference type="Pfam" id="PF08334"/>
    </source>
</evidence>
<dbReference type="GO" id="GO:0005886">
    <property type="term" value="C:plasma membrane"/>
    <property type="evidence" value="ECO:0007669"/>
    <property type="project" value="UniProtKB-SubCell"/>
</dbReference>
<keyword evidence="5" id="KW-0488">Methylation</keyword>
<comment type="similarity">
    <text evidence="2">Belongs to the GSP G family.</text>
</comment>
<dbReference type="InterPro" id="IPR012902">
    <property type="entry name" value="N_methyl_site"/>
</dbReference>
<dbReference type="SUPFAM" id="SSF54523">
    <property type="entry name" value="Pili subunits"/>
    <property type="match status" value="1"/>
</dbReference>